<dbReference type="EMBL" id="KZ819189">
    <property type="protein sequence ID" value="PWZ01785.1"/>
    <property type="molecule type" value="Genomic_DNA"/>
</dbReference>
<dbReference type="InParanoid" id="A0A317XU29"/>
<feature type="compositionally biased region" description="Polar residues" evidence="1">
    <location>
        <begin position="1"/>
        <end position="10"/>
    </location>
</feature>
<accession>A0A317XU29</accession>
<dbReference type="OrthoDB" id="2556068at2759"/>
<feature type="compositionally biased region" description="Basic and acidic residues" evidence="1">
    <location>
        <begin position="68"/>
        <end position="88"/>
    </location>
</feature>
<dbReference type="AlphaFoldDB" id="A0A317XU29"/>
<evidence type="ECO:0000313" key="3">
    <source>
        <dbReference type="Proteomes" id="UP000246740"/>
    </source>
</evidence>
<dbReference type="Proteomes" id="UP000246740">
    <property type="component" value="Unassembled WGS sequence"/>
</dbReference>
<organism evidence="2 3">
    <name type="scientific">Testicularia cyperi</name>
    <dbReference type="NCBI Taxonomy" id="1882483"/>
    <lineage>
        <taxon>Eukaryota</taxon>
        <taxon>Fungi</taxon>
        <taxon>Dikarya</taxon>
        <taxon>Basidiomycota</taxon>
        <taxon>Ustilaginomycotina</taxon>
        <taxon>Ustilaginomycetes</taxon>
        <taxon>Ustilaginales</taxon>
        <taxon>Anthracoideaceae</taxon>
        <taxon>Testicularia</taxon>
    </lineage>
</organism>
<evidence type="ECO:0000313" key="2">
    <source>
        <dbReference type="EMBL" id="PWZ01785.1"/>
    </source>
</evidence>
<gene>
    <name evidence="2" type="ORF">BCV70DRAFT_235478</name>
</gene>
<feature type="compositionally biased region" description="Low complexity" evidence="1">
    <location>
        <begin position="18"/>
        <end position="42"/>
    </location>
</feature>
<keyword evidence="3" id="KW-1185">Reference proteome</keyword>
<sequence length="121" mass="12225">MGSCLSSTKFKGQGHTLGSGASTTPSNATTAAAPAAIPSGAAKSQGNRLGGAIPNHSNIPSAGAASSSDDREARARAAEQRMKQDARKGAPAQGSLSKQLGDRRANPQASKDDVPDRVVWD</sequence>
<evidence type="ECO:0000256" key="1">
    <source>
        <dbReference type="SAM" id="MobiDB-lite"/>
    </source>
</evidence>
<feature type="region of interest" description="Disordered" evidence="1">
    <location>
        <begin position="1"/>
        <end position="121"/>
    </location>
</feature>
<feature type="compositionally biased region" description="Basic and acidic residues" evidence="1">
    <location>
        <begin position="100"/>
        <end position="121"/>
    </location>
</feature>
<protein>
    <submittedName>
        <fullName evidence="2">Uncharacterized protein</fullName>
    </submittedName>
</protein>
<proteinExistence type="predicted"/>
<name>A0A317XU29_9BASI</name>
<reference evidence="2 3" key="1">
    <citation type="journal article" date="2018" name="Mol. Biol. Evol.">
        <title>Broad Genomic Sampling Reveals a Smut Pathogenic Ancestry of the Fungal Clade Ustilaginomycotina.</title>
        <authorList>
            <person name="Kijpornyongpan T."/>
            <person name="Mondo S.J."/>
            <person name="Barry K."/>
            <person name="Sandor L."/>
            <person name="Lee J."/>
            <person name="Lipzen A."/>
            <person name="Pangilinan J."/>
            <person name="LaButti K."/>
            <person name="Hainaut M."/>
            <person name="Henrissat B."/>
            <person name="Grigoriev I.V."/>
            <person name="Spatafora J.W."/>
            <person name="Aime M.C."/>
        </authorList>
    </citation>
    <scope>NUCLEOTIDE SEQUENCE [LARGE SCALE GENOMIC DNA]</scope>
    <source>
        <strain evidence="2 3">MCA 3645</strain>
    </source>
</reference>